<gene>
    <name evidence="7" type="ORF">APUU_30741S</name>
</gene>
<evidence type="ECO:0008006" key="9">
    <source>
        <dbReference type="Google" id="ProtNLM"/>
    </source>
</evidence>
<feature type="transmembrane region" description="Helical" evidence="6">
    <location>
        <begin position="7"/>
        <end position="24"/>
    </location>
</feature>
<protein>
    <recommendedName>
        <fullName evidence="9">Major facilitator superfamily domain-containing protein</fullName>
    </recommendedName>
</protein>
<evidence type="ECO:0000313" key="8">
    <source>
        <dbReference type="Proteomes" id="UP000654913"/>
    </source>
</evidence>
<dbReference type="KEGG" id="apuu:APUU_30741S"/>
<evidence type="ECO:0000313" key="7">
    <source>
        <dbReference type="EMBL" id="BCS22516.1"/>
    </source>
</evidence>
<evidence type="ECO:0000256" key="6">
    <source>
        <dbReference type="SAM" id="Phobius"/>
    </source>
</evidence>
<evidence type="ECO:0000256" key="4">
    <source>
        <dbReference type="ARBA" id="ARBA00022989"/>
    </source>
</evidence>
<dbReference type="PANTHER" id="PTHR23502:SF68">
    <property type="entry name" value="MULTIDRUG TRANSPORTER, PUTATIVE (AFU_ORTHOLOGUE AFUA_3G01120)-RELATED"/>
    <property type="match status" value="1"/>
</dbReference>
<dbReference type="RefSeq" id="XP_041554710.1">
    <property type="nucleotide sequence ID" value="XM_041701868.1"/>
</dbReference>
<organism evidence="7 8">
    <name type="scientific">Aspergillus puulaauensis</name>
    <dbReference type="NCBI Taxonomy" id="1220207"/>
    <lineage>
        <taxon>Eukaryota</taxon>
        <taxon>Fungi</taxon>
        <taxon>Dikarya</taxon>
        <taxon>Ascomycota</taxon>
        <taxon>Pezizomycotina</taxon>
        <taxon>Eurotiomycetes</taxon>
        <taxon>Eurotiomycetidae</taxon>
        <taxon>Eurotiales</taxon>
        <taxon>Aspergillaceae</taxon>
        <taxon>Aspergillus</taxon>
    </lineage>
</organism>
<evidence type="ECO:0000256" key="3">
    <source>
        <dbReference type="ARBA" id="ARBA00022692"/>
    </source>
</evidence>
<evidence type="ECO:0000256" key="1">
    <source>
        <dbReference type="ARBA" id="ARBA00004141"/>
    </source>
</evidence>
<feature type="transmembrane region" description="Helical" evidence="6">
    <location>
        <begin position="44"/>
        <end position="62"/>
    </location>
</feature>
<dbReference type="Pfam" id="PF07690">
    <property type="entry name" value="MFS_1"/>
    <property type="match status" value="1"/>
</dbReference>
<evidence type="ECO:0000256" key="5">
    <source>
        <dbReference type="ARBA" id="ARBA00023136"/>
    </source>
</evidence>
<dbReference type="AlphaFoldDB" id="A0A7R7XJ87"/>
<reference evidence="7" key="2">
    <citation type="submission" date="2021-02" db="EMBL/GenBank/DDBJ databases">
        <title>Aspergillus puulaauensis MK2 genome sequence.</title>
        <authorList>
            <person name="Futagami T."/>
            <person name="Mori K."/>
            <person name="Kadooka C."/>
            <person name="Tanaka T."/>
        </authorList>
    </citation>
    <scope>NUCLEOTIDE SEQUENCE</scope>
    <source>
        <strain evidence="7">MK2</strain>
    </source>
</reference>
<dbReference type="GO" id="GO:0016020">
    <property type="term" value="C:membrane"/>
    <property type="evidence" value="ECO:0007669"/>
    <property type="project" value="UniProtKB-SubCell"/>
</dbReference>
<feature type="transmembrane region" description="Helical" evidence="6">
    <location>
        <begin position="139"/>
        <end position="166"/>
    </location>
</feature>
<evidence type="ECO:0000256" key="2">
    <source>
        <dbReference type="ARBA" id="ARBA00008335"/>
    </source>
</evidence>
<name>A0A7R7XJ87_9EURO</name>
<feature type="transmembrane region" description="Helical" evidence="6">
    <location>
        <begin position="178"/>
        <end position="197"/>
    </location>
</feature>
<dbReference type="GeneID" id="64972521"/>
<keyword evidence="3 6" id="KW-0812">Transmembrane</keyword>
<dbReference type="Gene3D" id="1.20.1250.20">
    <property type="entry name" value="MFS general substrate transporter like domains"/>
    <property type="match status" value="1"/>
</dbReference>
<keyword evidence="5 6" id="KW-0472">Membrane</keyword>
<comment type="subcellular location">
    <subcellularLocation>
        <location evidence="1">Membrane</location>
        <topology evidence="1">Multi-pass membrane protein</topology>
    </subcellularLocation>
</comment>
<dbReference type="SUPFAM" id="SSF103473">
    <property type="entry name" value="MFS general substrate transporter"/>
    <property type="match status" value="1"/>
</dbReference>
<dbReference type="InterPro" id="IPR011701">
    <property type="entry name" value="MFS"/>
</dbReference>
<accession>A0A7R7XJ87</accession>
<dbReference type="PANTHER" id="PTHR23502">
    <property type="entry name" value="MAJOR FACILITATOR SUPERFAMILY"/>
    <property type="match status" value="1"/>
</dbReference>
<proteinExistence type="inferred from homology"/>
<dbReference type="OrthoDB" id="5296287at2759"/>
<keyword evidence="4 6" id="KW-1133">Transmembrane helix</keyword>
<sequence length="209" mass="23153">MLTRSPVVILSTFYISTAYVYLYFLLTTFPTFFGERYGFSEGQIGLTYLGPGIGLIAGQLIFGHLLDRHFEKQRNIPEDRLKILLPGNLLMVVGLFWYGWTAQAHTHWALPLAGTAVICLGVFCVGISTQSYLTDAFELFAASALAANTIVRSLLGAVLPLCAPALYGRLGYGWGNSLLGFIVLVFIPATVLLIRFGERMRLDARFQIY</sequence>
<keyword evidence="8" id="KW-1185">Reference proteome</keyword>
<feature type="transmembrane region" description="Helical" evidence="6">
    <location>
        <begin position="106"/>
        <end position="127"/>
    </location>
</feature>
<dbReference type="GO" id="GO:0022857">
    <property type="term" value="F:transmembrane transporter activity"/>
    <property type="evidence" value="ECO:0007669"/>
    <property type="project" value="InterPro"/>
</dbReference>
<dbReference type="InterPro" id="IPR036259">
    <property type="entry name" value="MFS_trans_sf"/>
</dbReference>
<comment type="similarity">
    <text evidence="2">Belongs to the major facilitator superfamily.</text>
</comment>
<dbReference type="EMBL" id="AP024445">
    <property type="protein sequence ID" value="BCS22516.1"/>
    <property type="molecule type" value="Genomic_DNA"/>
</dbReference>
<reference evidence="7" key="1">
    <citation type="submission" date="2021-01" db="EMBL/GenBank/DDBJ databases">
        <authorList>
            <consortium name="Aspergillus puulaauensis MK2 genome sequencing consortium"/>
            <person name="Kazuki M."/>
            <person name="Futagami T."/>
        </authorList>
    </citation>
    <scope>NUCLEOTIDE SEQUENCE</scope>
    <source>
        <strain evidence="7">MK2</strain>
    </source>
</reference>
<feature type="transmembrane region" description="Helical" evidence="6">
    <location>
        <begin position="83"/>
        <end position="100"/>
    </location>
</feature>
<dbReference type="Proteomes" id="UP000654913">
    <property type="component" value="Chromosome 3"/>
</dbReference>